<gene>
    <name evidence="1" type="ORF">QQF64_011402</name>
</gene>
<sequence>MDSIAVNSLQHVSLSKGDGDHWEDIGPFIKACDFNVNWVQTVEEVVEHNPTLSAYRMYLSGPVVKAVRTACVIDCAIADHCFLTENEMADIPALHELYHVNLLKTWVGTRDQLATLGISDPVVVDINPHLSAAQKTELQHLVSQFADVFSNVPRQTTIIEHDIQTPPGVVVRQRPYRVPEARRQAIEEEVQCLTLLRAILASSTN</sequence>
<accession>A0ABR3LZ43</accession>
<name>A0ABR3LZ43_9TELE</name>
<evidence type="ECO:0000313" key="2">
    <source>
        <dbReference type="Proteomes" id="UP001558613"/>
    </source>
</evidence>
<protein>
    <submittedName>
        <fullName evidence="1">Uncharacterized protein</fullName>
    </submittedName>
</protein>
<evidence type="ECO:0000313" key="1">
    <source>
        <dbReference type="EMBL" id="KAL1258158.1"/>
    </source>
</evidence>
<comment type="caution">
    <text evidence="1">The sequence shown here is derived from an EMBL/GenBank/DDBJ whole genome shotgun (WGS) entry which is preliminary data.</text>
</comment>
<proteinExistence type="predicted"/>
<dbReference type="Proteomes" id="UP001558613">
    <property type="component" value="Unassembled WGS sequence"/>
</dbReference>
<organism evidence="1 2">
    <name type="scientific">Cirrhinus molitorella</name>
    <name type="common">mud carp</name>
    <dbReference type="NCBI Taxonomy" id="172907"/>
    <lineage>
        <taxon>Eukaryota</taxon>
        <taxon>Metazoa</taxon>
        <taxon>Chordata</taxon>
        <taxon>Craniata</taxon>
        <taxon>Vertebrata</taxon>
        <taxon>Euteleostomi</taxon>
        <taxon>Actinopterygii</taxon>
        <taxon>Neopterygii</taxon>
        <taxon>Teleostei</taxon>
        <taxon>Ostariophysi</taxon>
        <taxon>Cypriniformes</taxon>
        <taxon>Cyprinidae</taxon>
        <taxon>Labeoninae</taxon>
        <taxon>Labeonini</taxon>
        <taxon>Cirrhinus</taxon>
    </lineage>
</organism>
<keyword evidence="2" id="KW-1185">Reference proteome</keyword>
<reference evidence="1 2" key="1">
    <citation type="submission" date="2023-09" db="EMBL/GenBank/DDBJ databases">
        <authorList>
            <person name="Wang M."/>
        </authorList>
    </citation>
    <scope>NUCLEOTIDE SEQUENCE [LARGE SCALE GENOMIC DNA]</scope>
    <source>
        <strain evidence="1">GT-2023</strain>
        <tissue evidence="1">Liver</tissue>
    </source>
</reference>
<dbReference type="EMBL" id="JAYMGO010000017">
    <property type="protein sequence ID" value="KAL1258158.1"/>
    <property type="molecule type" value="Genomic_DNA"/>
</dbReference>